<protein>
    <recommendedName>
        <fullName evidence="12">Polygalacturonase</fullName>
    </recommendedName>
</protein>
<comment type="similarity">
    <text evidence="2 9">Belongs to the glycosyl hydrolase 28 family.</text>
</comment>
<dbReference type="EMBL" id="JAUIZM010000009">
    <property type="protein sequence ID" value="KAK1367395.1"/>
    <property type="molecule type" value="Genomic_DNA"/>
</dbReference>
<keyword evidence="5 9" id="KW-0378">Hydrolase</keyword>
<dbReference type="InterPro" id="IPR006873">
    <property type="entry name" value="DUF620"/>
</dbReference>
<evidence type="ECO:0000256" key="2">
    <source>
        <dbReference type="ARBA" id="ARBA00008834"/>
    </source>
</evidence>
<dbReference type="InterPro" id="IPR012334">
    <property type="entry name" value="Pectin_lyas_fold"/>
</dbReference>
<comment type="subcellular location">
    <subcellularLocation>
        <location evidence="1">Secreted</location>
        <location evidence="1">Cell wall</location>
    </subcellularLocation>
</comment>
<proteinExistence type="inferred from homology"/>
<reference evidence="10" key="2">
    <citation type="submission" date="2023-05" db="EMBL/GenBank/DDBJ databases">
        <authorList>
            <person name="Schelkunov M.I."/>
        </authorList>
    </citation>
    <scope>NUCLEOTIDE SEQUENCE</scope>
    <source>
        <strain evidence="10">Hsosn_3</strain>
        <tissue evidence="10">Leaf</tissue>
    </source>
</reference>
<dbReference type="Pfam" id="PF00295">
    <property type="entry name" value="Glyco_hydro_28"/>
    <property type="match status" value="1"/>
</dbReference>
<dbReference type="Gene3D" id="2.160.20.10">
    <property type="entry name" value="Single-stranded right-handed beta-helix, Pectin lyase-like"/>
    <property type="match status" value="1"/>
</dbReference>
<dbReference type="FunFam" id="2.160.20.10:FF:000004">
    <property type="entry name" value="Pectin lyase-like superfamily protein"/>
    <property type="match status" value="1"/>
</dbReference>
<keyword evidence="4" id="KW-0964">Secreted</keyword>
<evidence type="ECO:0000313" key="10">
    <source>
        <dbReference type="EMBL" id="KAK1367395.1"/>
    </source>
</evidence>
<evidence type="ECO:0000256" key="9">
    <source>
        <dbReference type="RuleBase" id="RU361169"/>
    </source>
</evidence>
<dbReference type="InterPro" id="IPR011050">
    <property type="entry name" value="Pectin_lyase_fold/virulence"/>
</dbReference>
<keyword evidence="7" id="KW-0961">Cell wall biogenesis/degradation</keyword>
<dbReference type="GO" id="GO:0071555">
    <property type="term" value="P:cell wall organization"/>
    <property type="evidence" value="ECO:0007669"/>
    <property type="project" value="UniProtKB-KW"/>
</dbReference>
<dbReference type="InterPro" id="IPR000743">
    <property type="entry name" value="Glyco_hydro_28"/>
</dbReference>
<keyword evidence="3" id="KW-0134">Cell wall</keyword>
<dbReference type="Proteomes" id="UP001237642">
    <property type="component" value="Unassembled WGS sequence"/>
</dbReference>
<comment type="caution">
    <text evidence="10">The sequence shown here is derived from an EMBL/GenBank/DDBJ whole genome shotgun (WGS) entry which is preliminary data.</text>
</comment>
<dbReference type="PANTHER" id="PTHR31300">
    <property type="entry name" value="LIPASE"/>
    <property type="match status" value="1"/>
</dbReference>
<feature type="active site" evidence="8">
    <location>
        <position position="564"/>
    </location>
</feature>
<keyword evidence="6 9" id="KW-0326">Glycosidase</keyword>
<evidence type="ECO:0008006" key="12">
    <source>
        <dbReference type="Google" id="ProtNLM"/>
    </source>
</evidence>
<keyword evidence="11" id="KW-1185">Reference proteome</keyword>
<evidence type="ECO:0000313" key="11">
    <source>
        <dbReference type="Proteomes" id="UP001237642"/>
    </source>
</evidence>
<evidence type="ECO:0000256" key="8">
    <source>
        <dbReference type="PROSITE-ProRule" id="PRU10052"/>
    </source>
</evidence>
<dbReference type="GO" id="GO:0004650">
    <property type="term" value="F:polygalacturonase activity"/>
    <property type="evidence" value="ECO:0007669"/>
    <property type="project" value="InterPro"/>
</dbReference>
<gene>
    <name evidence="10" type="ORF">POM88_042956</name>
</gene>
<dbReference type="SUPFAM" id="SSF51126">
    <property type="entry name" value="Pectin lyase-like"/>
    <property type="match status" value="1"/>
</dbReference>
<dbReference type="GO" id="GO:0005975">
    <property type="term" value="P:carbohydrate metabolic process"/>
    <property type="evidence" value="ECO:0007669"/>
    <property type="project" value="InterPro"/>
</dbReference>
<name>A0AAD8M9P2_9APIA</name>
<evidence type="ECO:0000256" key="3">
    <source>
        <dbReference type="ARBA" id="ARBA00022512"/>
    </source>
</evidence>
<evidence type="ECO:0000256" key="5">
    <source>
        <dbReference type="ARBA" id="ARBA00022801"/>
    </source>
</evidence>
<dbReference type="InterPro" id="IPR006626">
    <property type="entry name" value="PbH1"/>
</dbReference>
<reference evidence="10" key="1">
    <citation type="submission" date="2023-02" db="EMBL/GenBank/DDBJ databases">
        <title>Genome of toxic invasive species Heracleum sosnowskyi carries increased number of genes despite the absence of recent whole-genome duplications.</title>
        <authorList>
            <person name="Schelkunov M."/>
            <person name="Shtratnikova V."/>
            <person name="Makarenko M."/>
            <person name="Klepikova A."/>
            <person name="Omelchenko D."/>
            <person name="Novikova G."/>
            <person name="Obukhova E."/>
            <person name="Bogdanov V."/>
            <person name="Penin A."/>
            <person name="Logacheva M."/>
        </authorList>
    </citation>
    <scope>NUCLEOTIDE SEQUENCE</scope>
    <source>
        <strain evidence="10">Hsosn_3</strain>
        <tissue evidence="10">Leaf</tissue>
    </source>
</reference>
<accession>A0AAD8M9P2</accession>
<organism evidence="10 11">
    <name type="scientific">Heracleum sosnowskyi</name>
    <dbReference type="NCBI Taxonomy" id="360622"/>
    <lineage>
        <taxon>Eukaryota</taxon>
        <taxon>Viridiplantae</taxon>
        <taxon>Streptophyta</taxon>
        <taxon>Embryophyta</taxon>
        <taxon>Tracheophyta</taxon>
        <taxon>Spermatophyta</taxon>
        <taxon>Magnoliopsida</taxon>
        <taxon>eudicotyledons</taxon>
        <taxon>Gunneridae</taxon>
        <taxon>Pentapetalae</taxon>
        <taxon>asterids</taxon>
        <taxon>campanulids</taxon>
        <taxon>Apiales</taxon>
        <taxon>Apiaceae</taxon>
        <taxon>Apioideae</taxon>
        <taxon>apioid superclade</taxon>
        <taxon>Tordylieae</taxon>
        <taxon>Tordyliinae</taxon>
        <taxon>Heracleum</taxon>
    </lineage>
</organism>
<evidence type="ECO:0000256" key="4">
    <source>
        <dbReference type="ARBA" id="ARBA00022525"/>
    </source>
</evidence>
<dbReference type="PROSITE" id="PS00502">
    <property type="entry name" value="POLYGALACTURONASE"/>
    <property type="match status" value="1"/>
</dbReference>
<dbReference type="Pfam" id="PF04788">
    <property type="entry name" value="DUF620"/>
    <property type="match status" value="1"/>
</dbReference>
<dbReference type="AlphaFoldDB" id="A0AAD8M9P2"/>
<evidence type="ECO:0000256" key="1">
    <source>
        <dbReference type="ARBA" id="ARBA00004191"/>
    </source>
</evidence>
<evidence type="ECO:0000256" key="6">
    <source>
        <dbReference type="ARBA" id="ARBA00023295"/>
    </source>
</evidence>
<dbReference type="PANTHER" id="PTHR31300:SF3">
    <property type="entry name" value="GB|AAD30234.1"/>
    <property type="match status" value="1"/>
</dbReference>
<dbReference type="SMART" id="SM00710">
    <property type="entry name" value="PbH1"/>
    <property type="match status" value="5"/>
</dbReference>
<sequence length="723" mass="78535">MINDTEDEEELSKKGRKKWKKWIKNNLLLLSQQSLFLLLFNKKSEDDIKILLSVLGCPLLPVSSSSPPVIQTLSPPHQVSSSAEYIIQHFTAATGCRKLEGNVKNMYVTGKVSMAMVDELGSAGGATMRQLPTRGCFVIWQMVPKKWQIELVVGRHKVVAGSDGNVAWRRTPWLGSHTAKGGVRPLRRSLQGLDPVATADVFSSAQYMGEKQIYDTDCFVLKLSADDTDLAARSDPTAEMIKHVMFGYFSQKNGLLLYLEDSYLTRIQSPGCHPTYWETTMSTKMEDYRTVEGVRISHSGKSSAIITRFGDNLRGGPVTTRMEETWTIDDLAFNVPGLSMDCFIPPEDILQSVVDVRDFGAVGDGKTENTNAFQHAWDEVCQSGGTVSIVTGTYLLNTIQFAGPCNGQVSFLVNAVIQAPQGQSNAHYWINFDDINGLTIQGNGIFDGQGPSAWPYNNCRHAASCTPLCPSLMLTKVNNSLVQNITLLNSKGVQLKIEESENITINNITITAPADSPNTDGIHTGNVNYINILDSNIGTGDDCISIGPGATNMNITGVNCGPGHGISIGSIGKNPSDQNVEGVNVQNCILSSTQNGLRIKTWNSTFQVSVADVTFQDITMDKAQNPIIIDQYYCGGMHDCIGNSNVQVKDVKFIKVEGTSSSEIAVNLNCSSSKPCYGIELNDINLSLEDGGETTSSCSNADIFYVGQQNPAPCQNALSPGNM</sequence>
<evidence type="ECO:0000256" key="7">
    <source>
        <dbReference type="ARBA" id="ARBA00023316"/>
    </source>
</evidence>